<dbReference type="PROSITE" id="PS00086">
    <property type="entry name" value="CYTOCHROME_P450"/>
    <property type="match status" value="1"/>
</dbReference>
<keyword evidence="9 12" id="KW-0472">Membrane</keyword>
<dbReference type="SUPFAM" id="SSF48264">
    <property type="entry name" value="Cytochrome P450"/>
    <property type="match status" value="1"/>
</dbReference>
<evidence type="ECO:0000256" key="11">
    <source>
        <dbReference type="RuleBase" id="RU000461"/>
    </source>
</evidence>
<evidence type="ECO:0000256" key="12">
    <source>
        <dbReference type="SAM" id="Phobius"/>
    </source>
</evidence>
<dbReference type="PRINTS" id="PR00463">
    <property type="entry name" value="EP450I"/>
</dbReference>
<evidence type="ECO:0000313" key="13">
    <source>
        <dbReference type="EMBL" id="CAK9165947.1"/>
    </source>
</evidence>
<evidence type="ECO:0000256" key="5">
    <source>
        <dbReference type="ARBA" id="ARBA00022723"/>
    </source>
</evidence>
<name>A0ABC8T951_9AQUA</name>
<evidence type="ECO:0000256" key="9">
    <source>
        <dbReference type="ARBA" id="ARBA00023136"/>
    </source>
</evidence>
<evidence type="ECO:0000256" key="10">
    <source>
        <dbReference type="PIRSR" id="PIRSR602401-1"/>
    </source>
</evidence>
<evidence type="ECO:0000256" key="4">
    <source>
        <dbReference type="ARBA" id="ARBA00022692"/>
    </source>
</evidence>
<gene>
    <name evidence="13" type="ORF">ILEXP_LOCUS35144</name>
</gene>
<keyword evidence="8 10" id="KW-0408">Iron</keyword>
<evidence type="ECO:0000256" key="2">
    <source>
        <dbReference type="ARBA" id="ARBA00004167"/>
    </source>
</evidence>
<dbReference type="PANTHER" id="PTHR24286:SF331">
    <property type="entry name" value="BETA-AMYRIN 28-MONOOXYGENASE"/>
    <property type="match status" value="1"/>
</dbReference>
<dbReference type="CDD" id="cd11043">
    <property type="entry name" value="CYP90-like"/>
    <property type="match status" value="1"/>
</dbReference>
<reference evidence="13 14" key="1">
    <citation type="submission" date="2024-02" db="EMBL/GenBank/DDBJ databases">
        <authorList>
            <person name="Vignale AGUSTIN F."/>
            <person name="Sosa J E."/>
            <person name="Modenutti C."/>
        </authorList>
    </citation>
    <scope>NUCLEOTIDE SEQUENCE [LARGE SCALE GENOMIC DNA]</scope>
</reference>
<evidence type="ECO:0000256" key="1">
    <source>
        <dbReference type="ARBA" id="ARBA00001971"/>
    </source>
</evidence>
<dbReference type="InterPro" id="IPR001128">
    <property type="entry name" value="Cyt_P450"/>
</dbReference>
<dbReference type="GO" id="GO:0046872">
    <property type="term" value="F:metal ion binding"/>
    <property type="evidence" value="ECO:0007669"/>
    <property type="project" value="UniProtKB-KW"/>
</dbReference>
<sequence length="503" mass="57191">MYVSNFIPKLTGKAFCCRTCWLRPQDMEFFYVSLLSLFVLLVSLSLHFLFYKSKSGGTLPPGKTGWPVVGESLEFLSTGWKGHPEKFIFDRMVKYSSQVFRTSLLGEQAAVFCGAAGNKFLFSNENKLVQAWWPSSVNKVFPSSTQTSSKEEAIKMRKMLPNFFKPEALQRYIGMMDVIANRHFASSWENNDQVVVFPLSKRFTFWLACRVFVSIEDPNHVAKFADPFDLLASGLISIPIDLPGTPFHRAIKASNFIRKELVRIIKQRKVDLAEGKASPTQDILSHMLLTSDENGKFMAELDIADKILGLLIGGHDTASSACCFIVKYLAELPEVYEGVYKEQMEIANSKAPGELLNWEDIQKMKYSWNVACEVLRLAPPLQGAFREALTDFMYNGFSIPKGWKIYWSANSTHRNPEFFPEPLKFDPSRFEGSGPAPYTFVPFGGGPRMCPGKEYARLEILVFMHHLVKRFRWEKLIPDEKIVVNPMPIPEKGLPVRLYPHKA</sequence>
<keyword evidence="11" id="KW-0503">Monooxygenase</keyword>
<dbReference type="PRINTS" id="PR00385">
    <property type="entry name" value="P450"/>
</dbReference>
<dbReference type="InterPro" id="IPR036396">
    <property type="entry name" value="Cyt_P450_sf"/>
</dbReference>
<feature type="binding site" description="axial binding residue" evidence="10">
    <location>
        <position position="450"/>
    </location>
    <ligand>
        <name>heme</name>
        <dbReference type="ChEBI" id="CHEBI:30413"/>
    </ligand>
    <ligandPart>
        <name>Fe</name>
        <dbReference type="ChEBI" id="CHEBI:18248"/>
    </ligandPart>
</feature>
<organism evidence="13 14">
    <name type="scientific">Ilex paraguariensis</name>
    <name type="common">yerba mate</name>
    <dbReference type="NCBI Taxonomy" id="185542"/>
    <lineage>
        <taxon>Eukaryota</taxon>
        <taxon>Viridiplantae</taxon>
        <taxon>Streptophyta</taxon>
        <taxon>Embryophyta</taxon>
        <taxon>Tracheophyta</taxon>
        <taxon>Spermatophyta</taxon>
        <taxon>Magnoliopsida</taxon>
        <taxon>eudicotyledons</taxon>
        <taxon>Gunneridae</taxon>
        <taxon>Pentapetalae</taxon>
        <taxon>asterids</taxon>
        <taxon>campanulids</taxon>
        <taxon>Aquifoliales</taxon>
        <taxon>Aquifoliaceae</taxon>
        <taxon>Ilex</taxon>
    </lineage>
</organism>
<comment type="subcellular location">
    <subcellularLocation>
        <location evidence="2">Membrane</location>
        <topology evidence="2">Single-pass membrane protein</topology>
    </subcellularLocation>
</comment>
<evidence type="ECO:0000256" key="3">
    <source>
        <dbReference type="ARBA" id="ARBA00010617"/>
    </source>
</evidence>
<dbReference type="Proteomes" id="UP001642360">
    <property type="component" value="Unassembled WGS sequence"/>
</dbReference>
<keyword evidence="4 12" id="KW-0812">Transmembrane</keyword>
<dbReference type="InterPro" id="IPR017972">
    <property type="entry name" value="Cyt_P450_CS"/>
</dbReference>
<comment type="similarity">
    <text evidence="3 11">Belongs to the cytochrome P450 family.</text>
</comment>
<dbReference type="GO" id="GO:0016020">
    <property type="term" value="C:membrane"/>
    <property type="evidence" value="ECO:0007669"/>
    <property type="project" value="UniProtKB-SubCell"/>
</dbReference>
<keyword evidence="5 10" id="KW-0479">Metal-binding</keyword>
<keyword evidence="14" id="KW-1185">Reference proteome</keyword>
<feature type="transmembrane region" description="Helical" evidence="12">
    <location>
        <begin position="29"/>
        <end position="51"/>
    </location>
</feature>
<accession>A0ABC8T951</accession>
<dbReference type="Gene3D" id="1.10.630.10">
    <property type="entry name" value="Cytochrome P450"/>
    <property type="match status" value="1"/>
</dbReference>
<dbReference type="FunFam" id="1.10.630.10:FF:000022">
    <property type="entry name" value="Taxadiene 5-alpha hydroxylase"/>
    <property type="match status" value="1"/>
</dbReference>
<evidence type="ECO:0000256" key="8">
    <source>
        <dbReference type="ARBA" id="ARBA00023004"/>
    </source>
</evidence>
<dbReference type="InterPro" id="IPR002401">
    <property type="entry name" value="Cyt_P450_E_grp-I"/>
</dbReference>
<evidence type="ECO:0000313" key="14">
    <source>
        <dbReference type="Proteomes" id="UP001642360"/>
    </source>
</evidence>
<dbReference type="EMBL" id="CAUOFW020004502">
    <property type="protein sequence ID" value="CAK9165947.1"/>
    <property type="molecule type" value="Genomic_DNA"/>
</dbReference>
<keyword evidence="10 11" id="KW-0349">Heme</keyword>
<dbReference type="PANTHER" id="PTHR24286">
    <property type="entry name" value="CYTOCHROME P450 26"/>
    <property type="match status" value="1"/>
</dbReference>
<comment type="caution">
    <text evidence="13">The sequence shown here is derived from an EMBL/GenBank/DDBJ whole genome shotgun (WGS) entry which is preliminary data.</text>
</comment>
<evidence type="ECO:0000256" key="7">
    <source>
        <dbReference type="ARBA" id="ARBA00023002"/>
    </source>
</evidence>
<dbReference type="GO" id="GO:0016705">
    <property type="term" value="F:oxidoreductase activity, acting on paired donors, with incorporation or reduction of molecular oxygen"/>
    <property type="evidence" value="ECO:0007669"/>
    <property type="project" value="UniProtKB-ARBA"/>
</dbReference>
<dbReference type="GO" id="GO:0004497">
    <property type="term" value="F:monooxygenase activity"/>
    <property type="evidence" value="ECO:0007669"/>
    <property type="project" value="UniProtKB-KW"/>
</dbReference>
<evidence type="ECO:0008006" key="15">
    <source>
        <dbReference type="Google" id="ProtNLM"/>
    </source>
</evidence>
<comment type="cofactor">
    <cofactor evidence="1 10">
        <name>heme</name>
        <dbReference type="ChEBI" id="CHEBI:30413"/>
    </cofactor>
</comment>
<dbReference type="Pfam" id="PF00067">
    <property type="entry name" value="p450"/>
    <property type="match status" value="1"/>
</dbReference>
<keyword evidence="6 12" id="KW-1133">Transmembrane helix</keyword>
<keyword evidence="7 11" id="KW-0560">Oxidoreductase</keyword>
<protein>
    <recommendedName>
        <fullName evidence="15">Cytochrome P450</fullName>
    </recommendedName>
</protein>
<dbReference type="AlphaFoldDB" id="A0ABC8T951"/>
<proteinExistence type="inferred from homology"/>
<evidence type="ECO:0000256" key="6">
    <source>
        <dbReference type="ARBA" id="ARBA00022989"/>
    </source>
</evidence>